<feature type="transmembrane region" description="Helical" evidence="9">
    <location>
        <begin position="107"/>
        <end position="136"/>
    </location>
</feature>
<organism evidence="10 11">
    <name type="scientific">Echeneis naucrates</name>
    <name type="common">Live sharksucker</name>
    <dbReference type="NCBI Taxonomy" id="173247"/>
    <lineage>
        <taxon>Eukaryota</taxon>
        <taxon>Metazoa</taxon>
        <taxon>Chordata</taxon>
        <taxon>Craniata</taxon>
        <taxon>Vertebrata</taxon>
        <taxon>Euteleostomi</taxon>
        <taxon>Actinopterygii</taxon>
        <taxon>Neopterygii</taxon>
        <taxon>Teleostei</taxon>
        <taxon>Neoteleostei</taxon>
        <taxon>Acanthomorphata</taxon>
        <taxon>Carangaria</taxon>
        <taxon>Carangiformes</taxon>
        <taxon>Echeneidae</taxon>
        <taxon>Echeneis</taxon>
    </lineage>
</organism>
<dbReference type="Pfam" id="PF00209">
    <property type="entry name" value="SNF"/>
    <property type="match status" value="1"/>
</dbReference>
<comment type="subcellular location">
    <subcellularLocation>
        <location evidence="1">Membrane</location>
        <topology evidence="1">Multi-pass membrane protein</topology>
    </subcellularLocation>
</comment>
<dbReference type="OMA" id="WSFLNNI"/>
<reference evidence="10" key="3">
    <citation type="submission" date="2025-09" db="UniProtKB">
        <authorList>
            <consortium name="Ensembl"/>
        </authorList>
    </citation>
    <scope>IDENTIFICATION</scope>
</reference>
<dbReference type="InterPro" id="IPR037272">
    <property type="entry name" value="SNS_sf"/>
</dbReference>
<dbReference type="Proteomes" id="UP000472264">
    <property type="component" value="Chromosome 23"/>
</dbReference>
<dbReference type="PROSITE" id="PS00754">
    <property type="entry name" value="NA_NEUROTRAN_SYMP_2"/>
    <property type="match status" value="1"/>
</dbReference>
<feature type="transmembrane region" description="Helical" evidence="9">
    <location>
        <begin position="471"/>
        <end position="493"/>
    </location>
</feature>
<reference evidence="10" key="1">
    <citation type="submission" date="2021-04" db="EMBL/GenBank/DDBJ databases">
        <authorList>
            <consortium name="Wellcome Sanger Institute Data Sharing"/>
        </authorList>
    </citation>
    <scope>NUCLEOTIDE SEQUENCE [LARGE SCALE GENOMIC DNA]</scope>
</reference>
<evidence type="ECO:0000313" key="10">
    <source>
        <dbReference type="Ensembl" id="ENSENLP00000036105.1"/>
    </source>
</evidence>
<dbReference type="GO" id="GO:0042995">
    <property type="term" value="C:cell projection"/>
    <property type="evidence" value="ECO:0007669"/>
    <property type="project" value="TreeGrafter"/>
</dbReference>
<keyword evidence="2" id="KW-0813">Transport</keyword>
<dbReference type="PROSITE" id="PS50267">
    <property type="entry name" value="NA_NEUROTRAN_SYMP_3"/>
    <property type="match status" value="1"/>
</dbReference>
<feature type="binding site" evidence="6">
    <location>
        <position position="411"/>
    </location>
    <ligand>
        <name>Na(+)</name>
        <dbReference type="ChEBI" id="CHEBI:29101"/>
        <label>1</label>
    </ligand>
</feature>
<feature type="transmembrane region" description="Helical" evidence="9">
    <location>
        <begin position="381"/>
        <end position="408"/>
    </location>
</feature>
<dbReference type="AlphaFoldDB" id="A0A665VWU9"/>
<dbReference type="Ensembl" id="ENSENLT00000037063.1">
    <property type="protein sequence ID" value="ENSENLP00000036105.1"/>
    <property type="gene ID" value="ENSENLG00000015719.1"/>
</dbReference>
<gene>
    <name evidence="10" type="primary">LOC115036571</name>
</gene>
<feature type="region of interest" description="Disordered" evidence="8">
    <location>
        <begin position="1"/>
        <end position="24"/>
    </location>
</feature>
<feature type="transmembrane region" description="Helical" evidence="9">
    <location>
        <begin position="337"/>
        <end position="361"/>
    </location>
</feature>
<feature type="transmembrane region" description="Helical" evidence="9">
    <location>
        <begin position="223"/>
        <end position="243"/>
    </location>
</feature>
<dbReference type="InterPro" id="IPR000175">
    <property type="entry name" value="Na/ntran_symport"/>
</dbReference>
<dbReference type="PRINTS" id="PR00176">
    <property type="entry name" value="NANEUSMPORT"/>
</dbReference>
<dbReference type="PANTHER" id="PTHR11616:SF280">
    <property type="entry name" value="TRANSPORTER"/>
    <property type="match status" value="1"/>
</dbReference>
<feature type="transmembrane region" description="Helical" evidence="9">
    <location>
        <begin position="300"/>
        <end position="325"/>
    </location>
</feature>
<feature type="transmembrane region" description="Helical" evidence="9">
    <location>
        <begin position="65"/>
        <end position="86"/>
    </location>
</feature>
<keyword evidence="3 9" id="KW-0812">Transmembrane</keyword>
<evidence type="ECO:0000313" key="11">
    <source>
        <dbReference type="Proteomes" id="UP000472264"/>
    </source>
</evidence>
<keyword evidence="5 9" id="KW-0472">Membrane</keyword>
<feature type="binding site" evidence="6">
    <location>
        <position position="343"/>
    </location>
    <ligand>
        <name>Na(+)</name>
        <dbReference type="ChEBI" id="CHEBI:29101"/>
        <label>1</label>
    </ligand>
</feature>
<evidence type="ECO:0000256" key="3">
    <source>
        <dbReference type="ARBA" id="ARBA00022692"/>
    </source>
</evidence>
<dbReference type="GO" id="GO:0005332">
    <property type="term" value="F:gamma-aminobutyric acid:sodium:chloride symporter activity"/>
    <property type="evidence" value="ECO:0007669"/>
    <property type="project" value="TreeGrafter"/>
</dbReference>
<feature type="binding site" evidence="6">
    <location>
        <position position="311"/>
    </location>
    <ligand>
        <name>Na(+)</name>
        <dbReference type="ChEBI" id="CHEBI:29101"/>
        <label>1</label>
    </ligand>
</feature>
<feature type="transmembrane region" description="Helical" evidence="9">
    <location>
        <begin position="440"/>
        <end position="465"/>
    </location>
</feature>
<evidence type="ECO:0000256" key="7">
    <source>
        <dbReference type="PIRSR" id="PIRSR600175-2"/>
    </source>
</evidence>
<keyword evidence="4 9" id="KW-1133">Transmembrane helix</keyword>
<feature type="transmembrane region" description="Helical" evidence="9">
    <location>
        <begin position="553"/>
        <end position="575"/>
    </location>
</feature>
<name>A0A665VWU9_ECHNA</name>
<dbReference type="GO" id="GO:0005886">
    <property type="term" value="C:plasma membrane"/>
    <property type="evidence" value="ECO:0007669"/>
    <property type="project" value="TreeGrafter"/>
</dbReference>
<reference evidence="10" key="2">
    <citation type="submission" date="2025-08" db="UniProtKB">
        <authorList>
            <consortium name="Ensembl"/>
        </authorList>
    </citation>
    <scope>IDENTIFICATION</scope>
</reference>
<evidence type="ECO:0000256" key="6">
    <source>
        <dbReference type="PIRSR" id="PIRSR600175-1"/>
    </source>
</evidence>
<dbReference type="GO" id="GO:0046872">
    <property type="term" value="F:metal ion binding"/>
    <property type="evidence" value="ECO:0007669"/>
    <property type="project" value="UniProtKB-KW"/>
</dbReference>
<feature type="disulfide bond" evidence="7">
    <location>
        <begin position="147"/>
        <end position="156"/>
    </location>
</feature>
<accession>A0A665VWU9</accession>
<evidence type="ECO:0000256" key="5">
    <source>
        <dbReference type="ARBA" id="ARBA00023136"/>
    </source>
</evidence>
<dbReference type="InParanoid" id="A0A665VWU9"/>
<evidence type="ECO:0008006" key="12">
    <source>
        <dbReference type="Google" id="ProtNLM"/>
    </source>
</evidence>
<keyword evidence="6" id="KW-0915">Sodium</keyword>
<dbReference type="SUPFAM" id="SSF161070">
    <property type="entry name" value="SNF-like"/>
    <property type="match status" value="1"/>
</dbReference>
<proteinExistence type="predicted"/>
<feature type="transmembrane region" description="Helical" evidence="9">
    <location>
        <begin position="255"/>
        <end position="280"/>
    </location>
</feature>
<dbReference type="PANTHER" id="PTHR11616">
    <property type="entry name" value="SODIUM/CHLORIDE DEPENDENT TRANSPORTER"/>
    <property type="match status" value="1"/>
</dbReference>
<keyword evidence="11" id="KW-1185">Reference proteome</keyword>
<sequence length="613" mass="69406">MSGDTAEGDPVRNAGPKKGEEGIQPRQRWANNREFILALVGEVFSLEAVWRFPYLCSINGGVVFFIPYFILLFCFGIPVFFLETALGQYTSEGGITAWRKICPMLEGLGIASQVLVTFHNIYYIVMLAWAILYLIFSFQTPLPWSTCDNVWNTVLCYNHISAFANPHMFRPGSNWSFLNNVTTIDFTASVGYENSTALFSMEKSSEMEFWFNRVLRISDDMTLYHVSWELASSLLLAWVLCYFCIWKGIKWMGKIVYFTATFPYLILIILFISGVTLPGAAEGIKFYLYPEFRKLVYPTVWFHAASQVLISCVLCKGVLTTLGSYNKYNSNCYRDCWLLCAVNSATTIFTAFVVFSVLGFMAHELGEAETNLIASGPNLVFIIFVGAVSLLPVPKFWAVLVFLLFLFVSLDNQFVCVDSLATTITDLFPHHLRRRGHREILVLVIAVICFLLGLPFLTEGGLLLFHVIDTFALSEISFFTIALLETIAIGWVYGADRFYDNIEDMIGYRPFPVLKYCWMFITPLICGLKLLENITEMETIYLNGYVPGYWCKLLSTLLMAAPLLCIPISVLVAVVRDSQDMALPSKELRQARPHKPRLTLCKRVIIRAQGLSP</sequence>
<keyword evidence="6" id="KW-0479">Metal-binding</keyword>
<evidence type="ECO:0000256" key="1">
    <source>
        <dbReference type="ARBA" id="ARBA00004141"/>
    </source>
</evidence>
<evidence type="ECO:0000256" key="8">
    <source>
        <dbReference type="SAM" id="MobiDB-lite"/>
    </source>
</evidence>
<evidence type="ECO:0000256" key="9">
    <source>
        <dbReference type="SAM" id="Phobius"/>
    </source>
</evidence>
<evidence type="ECO:0000256" key="2">
    <source>
        <dbReference type="ARBA" id="ARBA00022448"/>
    </source>
</evidence>
<keyword evidence="7" id="KW-1015">Disulfide bond</keyword>
<evidence type="ECO:0000256" key="4">
    <source>
        <dbReference type="ARBA" id="ARBA00022989"/>
    </source>
</evidence>
<feature type="binding site" evidence="6">
    <location>
        <position position="41"/>
    </location>
    <ligand>
        <name>Na(+)</name>
        <dbReference type="ChEBI" id="CHEBI:29101"/>
        <label>1</label>
    </ligand>
</feature>
<feature type="transmembrane region" description="Helical" evidence="9">
    <location>
        <begin position="513"/>
        <end position="531"/>
    </location>
</feature>
<protein>
    <recommendedName>
        <fullName evidence="12">Transporter</fullName>
    </recommendedName>
</protein>